<protein>
    <submittedName>
        <fullName evidence="3">Putative GPI-anchored protein At4g28100</fullName>
    </submittedName>
</protein>
<reference evidence="3" key="1">
    <citation type="submission" date="2015-07" db="EMBL/GenBank/DDBJ databases">
        <title>Transcriptome Assembly of Anthurium amnicola.</title>
        <authorList>
            <person name="Suzuki J."/>
        </authorList>
    </citation>
    <scope>NUCLEOTIDE SEQUENCE</scope>
</reference>
<dbReference type="InterPro" id="IPR043891">
    <property type="entry name" value="SPARK"/>
</dbReference>
<accession>A0A1D1YRD6</accession>
<sequence>MCPLPPLLLFFLLSFHFSIMPAQPDPVPVQPFSLPASSPPSTIPAFPEQSNIAGSCPLDLPDELFEGVSRACPSSGHLSRSRCCPSLAAWLYSAYSDTALAAAAKSPAPSRPSGMPVLPDDSEACVDGVEKALRARGLALGRLNDTCDVAYCYCGVRLRPFTCPGVLAVAKDAAGRWVAGDPDVRRIERDCALPGLAGCSRCLRSLYQLKEGGGGGGESGAKLGRERDCQLMGLTWLLARNRTLYLPAVTRVLRAFVLTPGGARPLSCTLAPDGMPLAVDSADLYDPDASSSPHLRRRFVPRSPLFLCLWWSLSLLLLLLHLS</sequence>
<name>A0A1D1YRD6_9ARAE</name>
<gene>
    <name evidence="3" type="primary">At4g28100_2</name>
    <name evidence="3" type="ORF">g.39741</name>
</gene>
<dbReference type="InterPro" id="IPR040376">
    <property type="entry name" value="At4g28100-like"/>
</dbReference>
<feature type="domain" description="SPARK" evidence="2">
    <location>
        <begin position="53"/>
        <end position="209"/>
    </location>
</feature>
<organism evidence="3">
    <name type="scientific">Anthurium amnicola</name>
    <dbReference type="NCBI Taxonomy" id="1678845"/>
    <lineage>
        <taxon>Eukaryota</taxon>
        <taxon>Viridiplantae</taxon>
        <taxon>Streptophyta</taxon>
        <taxon>Embryophyta</taxon>
        <taxon>Tracheophyta</taxon>
        <taxon>Spermatophyta</taxon>
        <taxon>Magnoliopsida</taxon>
        <taxon>Liliopsida</taxon>
        <taxon>Araceae</taxon>
        <taxon>Pothoideae</taxon>
        <taxon>Potheae</taxon>
        <taxon>Anthurium</taxon>
    </lineage>
</organism>
<dbReference type="Pfam" id="PF19160">
    <property type="entry name" value="SPARK"/>
    <property type="match status" value="1"/>
</dbReference>
<evidence type="ECO:0000259" key="2">
    <source>
        <dbReference type="Pfam" id="PF19160"/>
    </source>
</evidence>
<dbReference type="PANTHER" id="PTHR34056">
    <property type="entry name" value="GPI-ANCHORED PROTEIN"/>
    <property type="match status" value="1"/>
</dbReference>
<evidence type="ECO:0000313" key="3">
    <source>
        <dbReference type="EMBL" id="JAT57215.1"/>
    </source>
</evidence>
<proteinExistence type="predicted"/>
<dbReference type="PANTHER" id="PTHR34056:SF1">
    <property type="entry name" value="GPI-ANCHORED PROTEIN"/>
    <property type="match status" value="1"/>
</dbReference>
<feature type="signal peptide" evidence="1">
    <location>
        <begin position="1"/>
        <end position="24"/>
    </location>
</feature>
<feature type="chain" id="PRO_5008900417" evidence="1">
    <location>
        <begin position="25"/>
        <end position="323"/>
    </location>
</feature>
<keyword evidence="1" id="KW-0732">Signal</keyword>
<evidence type="ECO:0000256" key="1">
    <source>
        <dbReference type="SAM" id="SignalP"/>
    </source>
</evidence>
<dbReference type="EMBL" id="GDJX01010721">
    <property type="protein sequence ID" value="JAT57215.1"/>
    <property type="molecule type" value="Transcribed_RNA"/>
</dbReference>
<dbReference type="AlphaFoldDB" id="A0A1D1YRD6"/>